<comment type="caution">
    <text evidence="4">The sequence shown here is derived from an EMBL/GenBank/DDBJ whole genome shotgun (WGS) entry which is preliminary data.</text>
</comment>
<dbReference type="InterPro" id="IPR036291">
    <property type="entry name" value="NAD(P)-bd_dom_sf"/>
</dbReference>
<dbReference type="SUPFAM" id="SSF51735">
    <property type="entry name" value="NAD(P)-binding Rossmann-fold domains"/>
    <property type="match status" value="1"/>
</dbReference>
<dbReference type="Proteomes" id="UP001499930">
    <property type="component" value="Unassembled WGS sequence"/>
</dbReference>
<dbReference type="InterPro" id="IPR001509">
    <property type="entry name" value="Epimerase_deHydtase"/>
</dbReference>
<dbReference type="Pfam" id="PF01370">
    <property type="entry name" value="Epimerase"/>
    <property type="match status" value="1"/>
</dbReference>
<name>A0ABN3Y294_9ACTN</name>
<feature type="region of interest" description="Disordered" evidence="2">
    <location>
        <begin position="249"/>
        <end position="288"/>
    </location>
</feature>
<proteinExistence type="inferred from homology"/>
<comment type="similarity">
    <text evidence="1">Belongs to the NAD(P)-dependent epimerase/dehydratase family.</text>
</comment>
<dbReference type="Gene3D" id="3.40.50.720">
    <property type="entry name" value="NAD(P)-binding Rossmann-like Domain"/>
    <property type="match status" value="1"/>
</dbReference>
<evidence type="ECO:0000256" key="1">
    <source>
        <dbReference type="ARBA" id="ARBA00007637"/>
    </source>
</evidence>
<keyword evidence="5" id="KW-1185">Reference proteome</keyword>
<evidence type="ECO:0000313" key="4">
    <source>
        <dbReference type="EMBL" id="GAA3014186.1"/>
    </source>
</evidence>
<reference evidence="4 5" key="1">
    <citation type="journal article" date="2019" name="Int. J. Syst. Evol. Microbiol.">
        <title>The Global Catalogue of Microorganisms (GCM) 10K type strain sequencing project: providing services to taxonomists for standard genome sequencing and annotation.</title>
        <authorList>
            <consortium name="The Broad Institute Genomics Platform"/>
            <consortium name="The Broad Institute Genome Sequencing Center for Infectious Disease"/>
            <person name="Wu L."/>
            <person name="Ma J."/>
        </authorList>
    </citation>
    <scope>NUCLEOTIDE SEQUENCE [LARGE SCALE GENOMIC DNA]</scope>
    <source>
        <strain evidence="4 5">JCM 3106</strain>
    </source>
</reference>
<evidence type="ECO:0000259" key="3">
    <source>
        <dbReference type="Pfam" id="PF01370"/>
    </source>
</evidence>
<feature type="domain" description="NAD-dependent epimerase/dehydratase" evidence="3">
    <location>
        <begin position="18"/>
        <end position="179"/>
    </location>
</feature>
<dbReference type="PANTHER" id="PTHR43000">
    <property type="entry name" value="DTDP-D-GLUCOSE 4,6-DEHYDRATASE-RELATED"/>
    <property type="match status" value="1"/>
</dbReference>
<accession>A0ABN3Y294</accession>
<sequence length="288" mass="31208">MLGMEIIGNGFLARHLRSIDDAHPEVTILAAGVSLWKNSDSDYERETALVDETIEKSLRQDRTLVFLSTASMSMYGGAGCRGREDEPVEPVTPYGWHKLALERRVQDSGVRHLILRLGYVVGPHVPANRLIPSLIEQIRSDNLTMYRSARRDIIDITDWIKVIDLLLATGTTQEVVNVATGESVPIALIVDHLEMRLGITARRQIIDEGTSHHICVEKLRRLVPAVADMGFGPGYHRVVIDRYLEATSQLGNATPEPSGSPGSPEPAGPAGSAGSAGSQHAGPASGRA</sequence>
<evidence type="ECO:0000313" key="5">
    <source>
        <dbReference type="Proteomes" id="UP001499930"/>
    </source>
</evidence>
<dbReference type="EMBL" id="BAAAWD010000011">
    <property type="protein sequence ID" value="GAA3014186.1"/>
    <property type="molecule type" value="Genomic_DNA"/>
</dbReference>
<evidence type="ECO:0000256" key="2">
    <source>
        <dbReference type="SAM" id="MobiDB-lite"/>
    </source>
</evidence>
<protein>
    <submittedName>
        <fullName evidence="4">NAD-dependent epimerase/dehydratase family protein</fullName>
    </submittedName>
</protein>
<organism evidence="4 5">
    <name type="scientific">Streptosporangium longisporum</name>
    <dbReference type="NCBI Taxonomy" id="46187"/>
    <lineage>
        <taxon>Bacteria</taxon>
        <taxon>Bacillati</taxon>
        <taxon>Actinomycetota</taxon>
        <taxon>Actinomycetes</taxon>
        <taxon>Streptosporangiales</taxon>
        <taxon>Streptosporangiaceae</taxon>
        <taxon>Streptosporangium</taxon>
    </lineage>
</organism>
<feature type="compositionally biased region" description="Low complexity" evidence="2">
    <location>
        <begin position="268"/>
        <end position="288"/>
    </location>
</feature>
<feature type="compositionally biased region" description="Low complexity" evidence="2">
    <location>
        <begin position="253"/>
        <end position="262"/>
    </location>
</feature>
<gene>
    <name evidence="4" type="ORF">GCM10017559_41810</name>
</gene>